<organism evidence="2 3">
    <name type="scientific">Maioricimonas rarisocia</name>
    <dbReference type="NCBI Taxonomy" id="2528026"/>
    <lineage>
        <taxon>Bacteria</taxon>
        <taxon>Pseudomonadati</taxon>
        <taxon>Planctomycetota</taxon>
        <taxon>Planctomycetia</taxon>
        <taxon>Planctomycetales</taxon>
        <taxon>Planctomycetaceae</taxon>
        <taxon>Maioricimonas</taxon>
    </lineage>
</organism>
<protein>
    <submittedName>
        <fullName evidence="2">D-inositol 3-phosphate glycosyltransferase</fullName>
        <ecNumber evidence="2">2.4.1.250</ecNumber>
    </submittedName>
</protein>
<dbReference type="PANTHER" id="PTHR12526:SF637">
    <property type="entry name" value="GLYCOSYLTRANSFERASE EPSF-RELATED"/>
    <property type="match status" value="1"/>
</dbReference>
<dbReference type="GO" id="GO:0102710">
    <property type="term" value="F:D-inositol-3-phosphate glycosyltransferase activity"/>
    <property type="evidence" value="ECO:0007669"/>
    <property type="project" value="UniProtKB-EC"/>
</dbReference>
<proteinExistence type="predicted"/>
<evidence type="ECO:0000256" key="1">
    <source>
        <dbReference type="SAM" id="MobiDB-lite"/>
    </source>
</evidence>
<keyword evidence="2" id="KW-0808">Transferase</keyword>
<feature type="region of interest" description="Disordered" evidence="1">
    <location>
        <begin position="370"/>
        <end position="392"/>
    </location>
</feature>
<dbReference type="Pfam" id="PF13692">
    <property type="entry name" value="Glyco_trans_1_4"/>
    <property type="match status" value="1"/>
</dbReference>
<keyword evidence="3" id="KW-1185">Reference proteome</keyword>
<sequence length="392" mass="43533">MSSGLGHIARGVETWADTTATALHDRGTDVTLFKGGGTADRPFEKVVRCAQRYAWLAETLAKWTPGWTWHIGCGSPYDVEQTTFAAGVLGTLRREHYDVVHLQDPWLAYLLEQTRALHGAKVILGNGTEEPPEFLAKFEHIQELTPYYLERHGDLGDRKWFAAPNFIDADRFRPGDPAAARRAMGLPEDAFVVLSVAALNRSRKRLDWIIREFARADMPAAVLVLAGAEEPETADLVEEGRQLLGKRLVVRTNVPFDEMPQVYHAGDVHVLGSLQEVMGISLVEAMASGLPCIGHCWPATEWVIGDGGSIVDMQQPGNLAGELQRYRDEEFRHERGQAARRRVENVFSIDAVITQYLAMYRTVCGLEPVEDQDSTKGAGREQSTERELVGSV</sequence>
<gene>
    <name evidence="2" type="primary">mshA_2</name>
    <name evidence="2" type="ORF">Mal4_27260</name>
</gene>
<dbReference type="PANTHER" id="PTHR12526">
    <property type="entry name" value="GLYCOSYLTRANSFERASE"/>
    <property type="match status" value="1"/>
</dbReference>
<dbReference type="KEGG" id="mri:Mal4_27260"/>
<reference evidence="2 3" key="1">
    <citation type="submission" date="2019-02" db="EMBL/GenBank/DDBJ databases">
        <title>Deep-cultivation of Planctomycetes and their phenomic and genomic characterization uncovers novel biology.</title>
        <authorList>
            <person name="Wiegand S."/>
            <person name="Jogler M."/>
            <person name="Boedeker C."/>
            <person name="Pinto D."/>
            <person name="Vollmers J."/>
            <person name="Rivas-Marin E."/>
            <person name="Kohn T."/>
            <person name="Peeters S.H."/>
            <person name="Heuer A."/>
            <person name="Rast P."/>
            <person name="Oberbeckmann S."/>
            <person name="Bunk B."/>
            <person name="Jeske O."/>
            <person name="Meyerdierks A."/>
            <person name="Storesund J.E."/>
            <person name="Kallscheuer N."/>
            <person name="Luecker S."/>
            <person name="Lage O.M."/>
            <person name="Pohl T."/>
            <person name="Merkel B.J."/>
            <person name="Hornburger P."/>
            <person name="Mueller R.-W."/>
            <person name="Bruemmer F."/>
            <person name="Labrenz M."/>
            <person name="Spormann A.M."/>
            <person name="Op den Camp H."/>
            <person name="Overmann J."/>
            <person name="Amann R."/>
            <person name="Jetten M.S.M."/>
            <person name="Mascher T."/>
            <person name="Medema M.H."/>
            <person name="Devos D.P."/>
            <person name="Kaster A.-K."/>
            <person name="Ovreas L."/>
            <person name="Rohde M."/>
            <person name="Galperin M.Y."/>
            <person name="Jogler C."/>
        </authorList>
    </citation>
    <scope>NUCLEOTIDE SEQUENCE [LARGE SCALE GENOMIC DNA]</scope>
    <source>
        <strain evidence="2 3">Mal4</strain>
    </source>
</reference>
<evidence type="ECO:0000313" key="3">
    <source>
        <dbReference type="Proteomes" id="UP000320496"/>
    </source>
</evidence>
<accession>A0A517Z7I1</accession>
<feature type="compositionally biased region" description="Basic and acidic residues" evidence="1">
    <location>
        <begin position="378"/>
        <end position="392"/>
    </location>
</feature>
<dbReference type="EC" id="2.4.1.250" evidence="2"/>
<dbReference type="Proteomes" id="UP000320496">
    <property type="component" value="Chromosome"/>
</dbReference>
<dbReference type="EMBL" id="CP036275">
    <property type="protein sequence ID" value="QDU38399.1"/>
    <property type="molecule type" value="Genomic_DNA"/>
</dbReference>
<evidence type="ECO:0000313" key="2">
    <source>
        <dbReference type="EMBL" id="QDU38399.1"/>
    </source>
</evidence>
<dbReference type="SUPFAM" id="SSF53756">
    <property type="entry name" value="UDP-Glycosyltransferase/glycogen phosphorylase"/>
    <property type="match status" value="1"/>
</dbReference>
<dbReference type="Gene3D" id="3.40.50.2000">
    <property type="entry name" value="Glycogen Phosphorylase B"/>
    <property type="match status" value="2"/>
</dbReference>
<name>A0A517Z7I1_9PLAN</name>
<dbReference type="AlphaFoldDB" id="A0A517Z7I1"/>
<keyword evidence="2" id="KW-0328">Glycosyltransferase</keyword>
<dbReference type="CDD" id="cd03801">
    <property type="entry name" value="GT4_PimA-like"/>
    <property type="match status" value="1"/>
</dbReference>